<gene>
    <name evidence="1" type="ORF">C7441_12174</name>
</gene>
<comment type="caution">
    <text evidence="1">The sequence shown here is derived from an EMBL/GenBank/DDBJ whole genome shotgun (WGS) entry which is preliminary data.</text>
</comment>
<dbReference type="EMBL" id="QGGG01000021">
    <property type="protein sequence ID" value="PWJ75291.1"/>
    <property type="molecule type" value="Genomic_DNA"/>
</dbReference>
<protein>
    <submittedName>
        <fullName evidence="1">Uncharacterized protein</fullName>
    </submittedName>
</protein>
<dbReference type="RefSeq" id="WP_146201549.1">
    <property type="nucleotide sequence ID" value="NZ_QGGG01000021.1"/>
</dbReference>
<keyword evidence="2" id="KW-1185">Reference proteome</keyword>
<name>A0A316BPZ3_PSESE</name>
<organism evidence="1 2">
    <name type="scientific">Pseudaminobacter salicylatoxidans</name>
    <dbReference type="NCBI Taxonomy" id="93369"/>
    <lineage>
        <taxon>Bacteria</taxon>
        <taxon>Pseudomonadati</taxon>
        <taxon>Pseudomonadota</taxon>
        <taxon>Alphaproteobacteria</taxon>
        <taxon>Hyphomicrobiales</taxon>
        <taxon>Phyllobacteriaceae</taxon>
        <taxon>Pseudaminobacter</taxon>
    </lineage>
</organism>
<evidence type="ECO:0000313" key="2">
    <source>
        <dbReference type="Proteomes" id="UP000245396"/>
    </source>
</evidence>
<dbReference type="AlphaFoldDB" id="A0A316BPZ3"/>
<dbReference type="Proteomes" id="UP000245396">
    <property type="component" value="Unassembled WGS sequence"/>
</dbReference>
<reference evidence="1 2" key="1">
    <citation type="submission" date="2018-05" db="EMBL/GenBank/DDBJ databases">
        <title>Genomic Encyclopedia of Type Strains, Phase IV (KMG-IV): sequencing the most valuable type-strain genomes for metagenomic binning, comparative biology and taxonomic classification.</title>
        <authorList>
            <person name="Goeker M."/>
        </authorList>
    </citation>
    <scope>NUCLEOTIDE SEQUENCE [LARGE SCALE GENOMIC DNA]</scope>
    <source>
        <strain evidence="1 2">DSM 6986</strain>
    </source>
</reference>
<proteinExistence type="predicted"/>
<sequence length="59" mass="6401">MSKSQTIEDRLAALERAIAAKADQPNVDILEIRLASVEFAANDLNSRLMRAEADSQSVG</sequence>
<accession>A0A316BPZ3</accession>
<evidence type="ECO:0000313" key="1">
    <source>
        <dbReference type="EMBL" id="PWJ75291.1"/>
    </source>
</evidence>